<gene>
    <name evidence="12" type="ORF">QYM36_008616</name>
</gene>
<dbReference type="PANTHER" id="PTHR46876:SF1">
    <property type="entry name" value="LOW-DENSITY LIPOPROTEIN RECEPTOR-RELATED PROTEIN 11"/>
    <property type="match status" value="1"/>
</dbReference>
<evidence type="ECO:0000256" key="6">
    <source>
        <dbReference type="ARBA" id="ARBA00023157"/>
    </source>
</evidence>
<proteinExistence type="predicted"/>
<evidence type="ECO:0000256" key="8">
    <source>
        <dbReference type="PROSITE-ProRule" id="PRU00124"/>
    </source>
</evidence>
<dbReference type="PROSITE" id="PS50986">
    <property type="entry name" value="MANSC"/>
    <property type="match status" value="1"/>
</dbReference>
<evidence type="ECO:0000256" key="9">
    <source>
        <dbReference type="SAM" id="Phobius"/>
    </source>
</evidence>
<protein>
    <recommendedName>
        <fullName evidence="11">MANSC domain-containing protein</fullName>
    </recommendedName>
</protein>
<dbReference type="PROSITE" id="PS50068">
    <property type="entry name" value="LDLRA_2"/>
    <property type="match status" value="1"/>
</dbReference>
<dbReference type="InterPro" id="IPR023415">
    <property type="entry name" value="LDLR_class-A_CS"/>
</dbReference>
<dbReference type="SMART" id="SM00192">
    <property type="entry name" value="LDLa"/>
    <property type="match status" value="1"/>
</dbReference>
<feature type="transmembrane region" description="Helical" evidence="9">
    <location>
        <begin position="311"/>
        <end position="331"/>
    </location>
</feature>
<comment type="caution">
    <text evidence="8">Lacks conserved residue(s) required for the propagation of feature annotation.</text>
</comment>
<feature type="domain" description="MANSC" evidence="11">
    <location>
        <begin position="40"/>
        <end position="119"/>
    </location>
</feature>
<keyword evidence="2 9" id="KW-0812">Transmembrane</keyword>
<evidence type="ECO:0000256" key="3">
    <source>
        <dbReference type="ARBA" id="ARBA00022729"/>
    </source>
</evidence>
<evidence type="ECO:0000256" key="2">
    <source>
        <dbReference type="ARBA" id="ARBA00022692"/>
    </source>
</evidence>
<keyword evidence="3 10" id="KW-0732">Signal</keyword>
<dbReference type="CDD" id="cd00112">
    <property type="entry name" value="LDLa"/>
    <property type="match status" value="1"/>
</dbReference>
<organism evidence="12 13">
    <name type="scientific">Artemia franciscana</name>
    <name type="common">Brine shrimp</name>
    <name type="synonym">Artemia sanfranciscana</name>
    <dbReference type="NCBI Taxonomy" id="6661"/>
    <lineage>
        <taxon>Eukaryota</taxon>
        <taxon>Metazoa</taxon>
        <taxon>Ecdysozoa</taxon>
        <taxon>Arthropoda</taxon>
        <taxon>Crustacea</taxon>
        <taxon>Branchiopoda</taxon>
        <taxon>Anostraca</taxon>
        <taxon>Artemiidae</taxon>
        <taxon>Artemia</taxon>
    </lineage>
</organism>
<comment type="caution">
    <text evidence="12">The sequence shown here is derived from an EMBL/GenBank/DDBJ whole genome shotgun (WGS) entry which is preliminary data.</text>
</comment>
<dbReference type="PANTHER" id="PTHR46876">
    <property type="entry name" value="LOW-DENSITY LIPOPROTEIN RECEPTOR-RELATED PROTEIN 11"/>
    <property type="match status" value="1"/>
</dbReference>
<keyword evidence="13" id="KW-1185">Reference proteome</keyword>
<dbReference type="Proteomes" id="UP001187531">
    <property type="component" value="Unassembled WGS sequence"/>
</dbReference>
<dbReference type="Gene3D" id="2.40.128.620">
    <property type="match status" value="1"/>
</dbReference>
<feature type="signal peptide" evidence="10">
    <location>
        <begin position="1"/>
        <end position="16"/>
    </location>
</feature>
<feature type="chain" id="PRO_5041724248" description="MANSC domain-containing protein" evidence="10">
    <location>
        <begin position="17"/>
        <end position="365"/>
    </location>
</feature>
<evidence type="ECO:0000256" key="10">
    <source>
        <dbReference type="SAM" id="SignalP"/>
    </source>
</evidence>
<evidence type="ECO:0000256" key="1">
    <source>
        <dbReference type="ARBA" id="ARBA00004479"/>
    </source>
</evidence>
<keyword evidence="5 9" id="KW-0472">Membrane</keyword>
<dbReference type="InterPro" id="IPR013980">
    <property type="entry name" value="MANSC_dom"/>
</dbReference>
<comment type="subcellular location">
    <subcellularLocation>
        <location evidence="1">Membrane</location>
        <topology evidence="1">Single-pass type I membrane protein</topology>
    </subcellularLocation>
</comment>
<name>A0AA88I2E6_ARTSF</name>
<dbReference type="AlphaFoldDB" id="A0AA88I2E6"/>
<keyword evidence="6" id="KW-1015">Disulfide bond</keyword>
<dbReference type="InterPro" id="IPR036055">
    <property type="entry name" value="LDL_receptor-like_sf"/>
</dbReference>
<dbReference type="GO" id="GO:0016020">
    <property type="term" value="C:membrane"/>
    <property type="evidence" value="ECO:0007669"/>
    <property type="project" value="UniProtKB-SubCell"/>
</dbReference>
<evidence type="ECO:0000256" key="5">
    <source>
        <dbReference type="ARBA" id="ARBA00023136"/>
    </source>
</evidence>
<reference evidence="12" key="1">
    <citation type="submission" date="2023-07" db="EMBL/GenBank/DDBJ databases">
        <title>Chromosome-level genome assembly of Artemia franciscana.</title>
        <authorList>
            <person name="Jo E."/>
        </authorList>
    </citation>
    <scope>NUCLEOTIDE SEQUENCE</scope>
    <source>
        <tissue evidence="12">Whole body</tissue>
    </source>
</reference>
<evidence type="ECO:0000313" key="12">
    <source>
        <dbReference type="EMBL" id="KAK2714082.1"/>
    </source>
</evidence>
<sequence length="365" mass="41532">MDTFLVIMLFSSFVFGDLKVYASNWRNDHKTRECKSRADIHASTIIRTKDSKANGAVFINETALNINNRDQCVEICCLTPRCTVSVYEEKEGGNCYLFDCGEGEDFRCRFTDHSYYTVAILQKPIENSEERELYSNRIMPVESHEDDLIQLKKQRTEQTRERYFPRPVLTTGKTPTTRISTTQRPKCGRFQFSCHSDGECIAIYNVCDGIPQCEDQSDEDPRGCTNFILAPNHRREERVDEVAQTTSTLSTAFSSPSTLGSTTANTITKEIELSATVSDPKIAKARYDVLHVDSSRVKKIIAQQAHETTGAIWALALGINVLVIFLIVIVFRFKALRRKSELWRSLQTNECDNDDDEDQFSGLRL</sequence>
<dbReference type="InterPro" id="IPR011106">
    <property type="entry name" value="MANSC_N"/>
</dbReference>
<dbReference type="Pfam" id="PF00057">
    <property type="entry name" value="Ldl_recept_a"/>
    <property type="match status" value="1"/>
</dbReference>
<dbReference type="SUPFAM" id="SSF57424">
    <property type="entry name" value="LDL receptor-like module"/>
    <property type="match status" value="1"/>
</dbReference>
<keyword evidence="7" id="KW-0325">Glycoprotein</keyword>
<dbReference type="PROSITE" id="PS01209">
    <property type="entry name" value="LDLRA_1"/>
    <property type="match status" value="1"/>
</dbReference>
<accession>A0AA88I2E6</accession>
<dbReference type="SMART" id="SM00765">
    <property type="entry name" value="MANEC"/>
    <property type="match status" value="1"/>
</dbReference>
<dbReference type="InterPro" id="IPR002172">
    <property type="entry name" value="LDrepeatLR_classA_rpt"/>
</dbReference>
<dbReference type="EMBL" id="JAVRJZ010000013">
    <property type="protein sequence ID" value="KAK2714082.1"/>
    <property type="molecule type" value="Genomic_DNA"/>
</dbReference>
<evidence type="ECO:0000313" key="13">
    <source>
        <dbReference type="Proteomes" id="UP001187531"/>
    </source>
</evidence>
<evidence type="ECO:0000256" key="7">
    <source>
        <dbReference type="ARBA" id="ARBA00023180"/>
    </source>
</evidence>
<keyword evidence="4 9" id="KW-1133">Transmembrane helix</keyword>
<evidence type="ECO:0000256" key="4">
    <source>
        <dbReference type="ARBA" id="ARBA00022989"/>
    </source>
</evidence>
<evidence type="ECO:0000259" key="11">
    <source>
        <dbReference type="PROSITE" id="PS50986"/>
    </source>
</evidence>
<dbReference type="Pfam" id="PF07502">
    <property type="entry name" value="MANEC"/>
    <property type="match status" value="1"/>
</dbReference>